<dbReference type="GO" id="GO:0000160">
    <property type="term" value="P:phosphorelay signal transduction system"/>
    <property type="evidence" value="ECO:0007669"/>
    <property type="project" value="InterPro"/>
</dbReference>
<evidence type="ECO:0000313" key="5">
    <source>
        <dbReference type="EMBL" id="KZL90585.1"/>
    </source>
</evidence>
<reference evidence="5 6" key="1">
    <citation type="submission" date="2016-04" db="EMBL/GenBank/DDBJ databases">
        <title>Genome sequence of Clostridium magnum DSM 2767.</title>
        <authorList>
            <person name="Poehlein A."/>
            <person name="Uhlig R."/>
            <person name="Fischer R."/>
            <person name="Bahl H."/>
            <person name="Daniel R."/>
        </authorList>
    </citation>
    <scope>NUCLEOTIDE SEQUENCE [LARGE SCALE GENOMIC DNA]</scope>
    <source>
        <strain evidence="5 6">DSM 2767</strain>
    </source>
</reference>
<sequence>MVVFVTGYNQYALEAFQINALDYILKPVNPNTIQKSISRLTKFITPKNKLELDNGVGVKCIETVLKKKHSSLKKSLGGVGLSNVSVRLLKYYGIELNIYSKIDEGTRVQFIIPMGYTI</sequence>
<evidence type="ECO:0000256" key="3">
    <source>
        <dbReference type="PROSITE-ProRule" id="PRU00169"/>
    </source>
</evidence>
<keyword evidence="6" id="KW-1185">Reference proteome</keyword>
<dbReference type="PROSITE" id="PS50110">
    <property type="entry name" value="RESPONSE_REGULATORY"/>
    <property type="match status" value="1"/>
</dbReference>
<comment type="caution">
    <text evidence="5">The sequence shown here is derived from an EMBL/GenBank/DDBJ whole genome shotgun (WGS) entry which is preliminary data.</text>
</comment>
<dbReference type="STRING" id="1121326.CLMAG_43570"/>
<dbReference type="EMBL" id="LWAE01000005">
    <property type="protein sequence ID" value="KZL90585.1"/>
    <property type="molecule type" value="Genomic_DNA"/>
</dbReference>
<organism evidence="5 6">
    <name type="scientific">Clostridium magnum DSM 2767</name>
    <dbReference type="NCBI Taxonomy" id="1121326"/>
    <lineage>
        <taxon>Bacteria</taxon>
        <taxon>Bacillati</taxon>
        <taxon>Bacillota</taxon>
        <taxon>Clostridia</taxon>
        <taxon>Eubacteriales</taxon>
        <taxon>Clostridiaceae</taxon>
        <taxon>Clostridium</taxon>
    </lineage>
</organism>
<dbReference type="InterPro" id="IPR001789">
    <property type="entry name" value="Sig_transdc_resp-reg_receiver"/>
</dbReference>
<evidence type="ECO:0000256" key="2">
    <source>
        <dbReference type="ARBA" id="ARBA00024867"/>
    </source>
</evidence>
<dbReference type="OrthoDB" id="3190595at2"/>
<dbReference type="PATRIC" id="fig|1121326.3.peg.4420"/>
<accession>A0A161WFW5</accession>
<dbReference type="Proteomes" id="UP000076603">
    <property type="component" value="Unassembled WGS sequence"/>
</dbReference>
<protein>
    <recommendedName>
        <fullName evidence="1">Stage 0 sporulation protein A homolog</fullName>
    </recommendedName>
</protein>
<dbReference type="InterPro" id="IPR011006">
    <property type="entry name" value="CheY-like_superfamily"/>
</dbReference>
<feature type="domain" description="Response regulatory" evidence="4">
    <location>
        <begin position="1"/>
        <end position="41"/>
    </location>
</feature>
<dbReference type="SUPFAM" id="SSF52172">
    <property type="entry name" value="CheY-like"/>
    <property type="match status" value="1"/>
</dbReference>
<evidence type="ECO:0000256" key="1">
    <source>
        <dbReference type="ARBA" id="ARBA00018672"/>
    </source>
</evidence>
<evidence type="ECO:0000259" key="4">
    <source>
        <dbReference type="PROSITE" id="PS50110"/>
    </source>
</evidence>
<name>A0A161WFW5_9CLOT</name>
<proteinExistence type="predicted"/>
<comment type="function">
    <text evidence="2">May play the central regulatory role in sporulation. It may be an element of the effector pathway responsible for the activation of sporulation genes in response to nutritional stress. Spo0A may act in concert with spo0H (a sigma factor) to control the expression of some genes that are critical to the sporulation process.</text>
</comment>
<comment type="caution">
    <text evidence="3">Lacks conserved residue(s) required for the propagation of feature annotation.</text>
</comment>
<gene>
    <name evidence="5" type="primary">yehT_3</name>
    <name evidence="5" type="ORF">CLMAG_43570</name>
</gene>
<dbReference type="Gene3D" id="3.40.50.2300">
    <property type="match status" value="1"/>
</dbReference>
<dbReference type="RefSeq" id="WP_066626899.1">
    <property type="nucleotide sequence ID" value="NZ_FQXL01000011.1"/>
</dbReference>
<dbReference type="AlphaFoldDB" id="A0A161WFW5"/>
<evidence type="ECO:0000313" key="6">
    <source>
        <dbReference type="Proteomes" id="UP000076603"/>
    </source>
</evidence>